<feature type="region of interest" description="Disordered" evidence="2">
    <location>
        <begin position="1"/>
        <end position="55"/>
    </location>
</feature>
<proteinExistence type="predicted"/>
<evidence type="ECO:0000313" key="5">
    <source>
        <dbReference type="Proteomes" id="UP001165289"/>
    </source>
</evidence>
<feature type="region of interest" description="Disordered" evidence="2">
    <location>
        <begin position="401"/>
        <end position="432"/>
    </location>
</feature>
<dbReference type="EMBL" id="JAKMXF010000110">
    <property type="protein sequence ID" value="KAI6657956.1"/>
    <property type="molecule type" value="Genomic_DNA"/>
</dbReference>
<accession>A0AAV7KCB6</accession>
<dbReference type="CDD" id="cd00934">
    <property type="entry name" value="PTB"/>
    <property type="match status" value="1"/>
</dbReference>
<name>A0AAV7KCB6_9METZ</name>
<comment type="caution">
    <text evidence="4">The sequence shown here is derived from an EMBL/GenBank/DDBJ whole genome shotgun (WGS) entry which is preliminary data.</text>
</comment>
<evidence type="ECO:0000313" key="4">
    <source>
        <dbReference type="EMBL" id="KAI6657956.1"/>
    </source>
</evidence>
<sequence length="835" mass="95097">MQSNQMSSSSSRDDRARSKSEAASERAANRKHNFLRMINKKRSKDTPLRPKPKLRFPKLDWKEGTNYGDPSDCYPPLGRLEPSLATGSKEWNVIYLGSIPNCSEWRSYSTRSEFLEHVDWGKRHGYLMCRSTTHKILMLSGTWLQVTDKRKKLLYVLNGIPQISSISSCEDSVEDDELLLGIKCLHPLGSMVQCHVLIVHSKKCMAEICDELQICFESLTRDREKMTSEVQRVSESLARLQHHQGAKALTVRQTTHGAMEGVEMESRHAMSEQPRLRTDTLGFIGQKEYSRRESIPSSSEIGSLQPPVPIRKFEIHELEDSGETGTQVPKRLQSLVQVNNAKIKNVMNPIVKDISSGSDLDEPAIEHIASSPPPEFTYPVEPDKPVARRIKKLINRLDLPEEHRTSDVIKPPPPPPKKIWEDGEDDNMPPVVRRPRRRQLDDPVEDKPVFIPPPVQQDDILADLVVEEPPLTQPQIPVTQSRALADTEKALLDQQLELDIALKELQALNLGIDLPMTHVDDVIVNTKDSNPVTSVDKKQSKPIKSKFTKLRTLIPPPPPDIPPELIEAELTYNSSGDDSIEINIEIPEQISAHELRKRFDPNPDQKQALFSEIKKGLNLRKVSGNHPDQRAKQDTVDFLSVLTEIKQGGSKQRLRKVSQASQNRLAQTQKGRAVGELGAKLAERRLATEPVEQKPVDPAVYKAQKERYASRFARVQTGINPQTDLDGDPVEYLPPWKRQLLQSREDKRIAAIREKEERERLKEEQMKDVPLWKRKLIEKKVASREQDEKKQAKEEARLEARIRKFENMPEWKKQVLRKKGKVDVIETSDSDTESD</sequence>
<feature type="coiled-coil region" evidence="1">
    <location>
        <begin position="744"/>
        <end position="799"/>
    </location>
</feature>
<organism evidence="4 5">
    <name type="scientific">Oopsacas minuta</name>
    <dbReference type="NCBI Taxonomy" id="111878"/>
    <lineage>
        <taxon>Eukaryota</taxon>
        <taxon>Metazoa</taxon>
        <taxon>Porifera</taxon>
        <taxon>Hexactinellida</taxon>
        <taxon>Hexasterophora</taxon>
        <taxon>Lyssacinosida</taxon>
        <taxon>Leucopsacidae</taxon>
        <taxon>Oopsacas</taxon>
    </lineage>
</organism>
<dbReference type="PROSITE" id="PS51082">
    <property type="entry name" value="WH2"/>
    <property type="match status" value="1"/>
</dbReference>
<dbReference type="Gene3D" id="2.30.29.30">
    <property type="entry name" value="Pleckstrin-homology domain (PH domain)/Phosphotyrosine-binding domain (PTB)"/>
    <property type="match status" value="1"/>
</dbReference>
<feature type="compositionally biased region" description="Low complexity" evidence="2">
    <location>
        <begin position="1"/>
        <end position="10"/>
    </location>
</feature>
<gene>
    <name evidence="4" type="ORF">LOD99_15673</name>
</gene>
<dbReference type="InterPro" id="IPR011993">
    <property type="entry name" value="PH-like_dom_sf"/>
</dbReference>
<evidence type="ECO:0000256" key="2">
    <source>
        <dbReference type="SAM" id="MobiDB-lite"/>
    </source>
</evidence>
<dbReference type="Proteomes" id="UP001165289">
    <property type="component" value="Unassembled WGS sequence"/>
</dbReference>
<keyword evidence="5" id="KW-1185">Reference proteome</keyword>
<protein>
    <submittedName>
        <fullName evidence="4">Titin-like</fullName>
    </submittedName>
</protein>
<feature type="domain" description="WH2" evidence="3">
    <location>
        <begin position="605"/>
        <end position="622"/>
    </location>
</feature>
<dbReference type="AlphaFoldDB" id="A0AAV7KCB6"/>
<feature type="compositionally biased region" description="Basic and acidic residues" evidence="2">
    <location>
        <begin position="11"/>
        <end position="28"/>
    </location>
</feature>
<feature type="compositionally biased region" description="Basic residues" evidence="2">
    <location>
        <begin position="29"/>
        <end position="43"/>
    </location>
</feature>
<keyword evidence="1" id="KW-0175">Coiled coil</keyword>
<feature type="compositionally biased region" description="Polar residues" evidence="2">
    <location>
        <begin position="658"/>
        <end position="670"/>
    </location>
</feature>
<evidence type="ECO:0000259" key="3">
    <source>
        <dbReference type="PROSITE" id="PS51082"/>
    </source>
</evidence>
<reference evidence="4 5" key="1">
    <citation type="journal article" date="2023" name="BMC Biol.">
        <title>The compact genome of the sponge Oopsacas minuta (Hexactinellida) is lacking key metazoan core genes.</title>
        <authorList>
            <person name="Santini S."/>
            <person name="Schenkelaars Q."/>
            <person name="Jourda C."/>
            <person name="Duchesne M."/>
            <person name="Belahbib H."/>
            <person name="Rocher C."/>
            <person name="Selva M."/>
            <person name="Riesgo A."/>
            <person name="Vervoort M."/>
            <person name="Leys S.P."/>
            <person name="Kodjabachian L."/>
            <person name="Le Bivic A."/>
            <person name="Borchiellini C."/>
            <person name="Claverie J.M."/>
            <person name="Renard E."/>
        </authorList>
    </citation>
    <scope>NUCLEOTIDE SEQUENCE [LARGE SCALE GENOMIC DNA]</scope>
    <source>
        <strain evidence="4">SPO-2</strain>
    </source>
</reference>
<feature type="region of interest" description="Disordered" evidence="2">
    <location>
        <begin position="653"/>
        <end position="673"/>
    </location>
</feature>
<evidence type="ECO:0000256" key="1">
    <source>
        <dbReference type="SAM" id="Coils"/>
    </source>
</evidence>
<dbReference type="InterPro" id="IPR003124">
    <property type="entry name" value="WH2_dom"/>
</dbReference>
<dbReference type="GO" id="GO:0003779">
    <property type="term" value="F:actin binding"/>
    <property type="evidence" value="ECO:0007669"/>
    <property type="project" value="InterPro"/>
</dbReference>